<dbReference type="Proteomes" id="UP000663828">
    <property type="component" value="Unassembled WGS sequence"/>
</dbReference>
<dbReference type="AlphaFoldDB" id="A0A813QVQ1"/>
<reference evidence="3" key="1">
    <citation type="submission" date="2021-02" db="EMBL/GenBank/DDBJ databases">
        <authorList>
            <person name="Nowell W R."/>
        </authorList>
    </citation>
    <scope>NUCLEOTIDE SEQUENCE</scope>
</reference>
<feature type="compositionally biased region" description="Polar residues" evidence="1">
    <location>
        <begin position="57"/>
        <end position="70"/>
    </location>
</feature>
<organism evidence="3 4">
    <name type="scientific">Adineta ricciae</name>
    <name type="common">Rotifer</name>
    <dbReference type="NCBI Taxonomy" id="249248"/>
    <lineage>
        <taxon>Eukaryota</taxon>
        <taxon>Metazoa</taxon>
        <taxon>Spiralia</taxon>
        <taxon>Gnathifera</taxon>
        <taxon>Rotifera</taxon>
        <taxon>Eurotatoria</taxon>
        <taxon>Bdelloidea</taxon>
        <taxon>Adinetida</taxon>
        <taxon>Adinetidae</taxon>
        <taxon>Adineta</taxon>
    </lineage>
</organism>
<evidence type="ECO:0000256" key="2">
    <source>
        <dbReference type="SAM" id="Phobius"/>
    </source>
</evidence>
<feature type="transmembrane region" description="Helical" evidence="2">
    <location>
        <begin position="185"/>
        <end position="211"/>
    </location>
</feature>
<keyword evidence="2" id="KW-0812">Transmembrane</keyword>
<dbReference type="EMBL" id="CAJNOR010000049">
    <property type="protein sequence ID" value="CAF0773107.1"/>
    <property type="molecule type" value="Genomic_DNA"/>
</dbReference>
<proteinExistence type="predicted"/>
<feature type="region of interest" description="Disordered" evidence="1">
    <location>
        <begin position="52"/>
        <end position="74"/>
    </location>
</feature>
<evidence type="ECO:0000313" key="3">
    <source>
        <dbReference type="EMBL" id="CAF0773107.1"/>
    </source>
</evidence>
<evidence type="ECO:0000256" key="1">
    <source>
        <dbReference type="SAM" id="MobiDB-lite"/>
    </source>
</evidence>
<evidence type="ECO:0000313" key="4">
    <source>
        <dbReference type="Proteomes" id="UP000663828"/>
    </source>
</evidence>
<comment type="caution">
    <text evidence="3">The sequence shown here is derived from an EMBL/GenBank/DDBJ whole genome shotgun (WGS) entry which is preliminary data.</text>
</comment>
<sequence length="217" mass="24446">MSTAEERRQRILANSQARLAKLRDVTLNEDAVQIPPMAPVSEEAPAELLKRTDESLRSTPPLQTTASKEQSSSSSSIFSTIASATNMMNTFASSSQTKSTPEITKDTILVDKQHLLVLVLGILVNLLYSFYISSQSNFFFLVYFTACTCILTSRYYMMDMKHRTNVLITTTMMSGFKPELMKKIVLIYTLVCDAWIIFAFYFVSFSLTHVICSLLKN</sequence>
<gene>
    <name evidence="3" type="ORF">XAT740_LOCUS1558</name>
</gene>
<accession>A0A813QVQ1</accession>
<protein>
    <submittedName>
        <fullName evidence="3">Uncharacterized protein</fullName>
    </submittedName>
</protein>
<feature type="transmembrane region" description="Helical" evidence="2">
    <location>
        <begin position="115"/>
        <end position="132"/>
    </location>
</feature>
<name>A0A813QVQ1_ADIRI</name>
<keyword evidence="4" id="KW-1185">Reference proteome</keyword>
<keyword evidence="2" id="KW-1133">Transmembrane helix</keyword>
<keyword evidence="2" id="KW-0472">Membrane</keyword>
<feature type="transmembrane region" description="Helical" evidence="2">
    <location>
        <begin position="138"/>
        <end position="157"/>
    </location>
</feature>